<evidence type="ECO:0000256" key="3">
    <source>
        <dbReference type="ARBA" id="ARBA00022553"/>
    </source>
</evidence>
<dbReference type="SUPFAM" id="SSF47384">
    <property type="entry name" value="Homodimeric domain of signal transducing histidine kinase"/>
    <property type="match status" value="1"/>
</dbReference>
<feature type="transmembrane region" description="Helical" evidence="7">
    <location>
        <begin position="12"/>
        <end position="33"/>
    </location>
</feature>
<comment type="catalytic activity">
    <reaction evidence="1">
        <text>ATP + protein L-histidine = ADP + protein N-phospho-L-histidine.</text>
        <dbReference type="EC" id="2.7.13.3"/>
    </reaction>
</comment>
<dbReference type="PANTHER" id="PTHR45453:SF1">
    <property type="entry name" value="PHOSPHATE REGULON SENSOR PROTEIN PHOR"/>
    <property type="match status" value="1"/>
</dbReference>
<feature type="domain" description="Histidine kinase" evidence="8">
    <location>
        <begin position="238"/>
        <end position="453"/>
    </location>
</feature>
<dbReference type="PROSITE" id="PS50109">
    <property type="entry name" value="HIS_KIN"/>
    <property type="match status" value="1"/>
</dbReference>
<evidence type="ECO:0000313" key="9">
    <source>
        <dbReference type="EMBL" id="MBO8451009.1"/>
    </source>
</evidence>
<evidence type="ECO:0000259" key="8">
    <source>
        <dbReference type="PROSITE" id="PS50109"/>
    </source>
</evidence>
<keyword evidence="5 9" id="KW-0418">Kinase</keyword>
<dbReference type="InterPro" id="IPR005467">
    <property type="entry name" value="His_kinase_dom"/>
</dbReference>
<dbReference type="Gene3D" id="1.10.287.130">
    <property type="match status" value="1"/>
</dbReference>
<evidence type="ECO:0000256" key="7">
    <source>
        <dbReference type="SAM" id="Phobius"/>
    </source>
</evidence>
<protein>
    <recommendedName>
        <fullName evidence="2">histidine kinase</fullName>
        <ecNumber evidence="2">2.7.13.3</ecNumber>
    </recommendedName>
</protein>
<accession>A0A9D9EP17</accession>
<keyword evidence="7" id="KW-0472">Membrane</keyword>
<dbReference type="Pfam" id="PF00512">
    <property type="entry name" value="HisKA"/>
    <property type="match status" value="1"/>
</dbReference>
<dbReference type="EMBL" id="JADIMS010000147">
    <property type="protein sequence ID" value="MBO8451009.1"/>
    <property type="molecule type" value="Genomic_DNA"/>
</dbReference>
<dbReference type="InterPro" id="IPR003661">
    <property type="entry name" value="HisK_dim/P_dom"/>
</dbReference>
<dbReference type="AlphaFoldDB" id="A0A9D9EP17"/>
<dbReference type="SMART" id="SM00387">
    <property type="entry name" value="HATPase_c"/>
    <property type="match status" value="1"/>
</dbReference>
<feature type="transmembrane region" description="Helical" evidence="7">
    <location>
        <begin position="159"/>
        <end position="177"/>
    </location>
</feature>
<dbReference type="InterPro" id="IPR004358">
    <property type="entry name" value="Sig_transdc_His_kin-like_C"/>
</dbReference>
<dbReference type="InterPro" id="IPR050351">
    <property type="entry name" value="BphY/WalK/GraS-like"/>
</dbReference>
<proteinExistence type="predicted"/>
<reference evidence="9" key="2">
    <citation type="journal article" date="2021" name="PeerJ">
        <title>Extensive microbial diversity within the chicken gut microbiome revealed by metagenomics and culture.</title>
        <authorList>
            <person name="Gilroy R."/>
            <person name="Ravi A."/>
            <person name="Getino M."/>
            <person name="Pursley I."/>
            <person name="Horton D.L."/>
            <person name="Alikhan N.F."/>
            <person name="Baker D."/>
            <person name="Gharbi K."/>
            <person name="Hall N."/>
            <person name="Watson M."/>
            <person name="Adriaenssens E.M."/>
            <person name="Foster-Nyarko E."/>
            <person name="Jarju S."/>
            <person name="Secka A."/>
            <person name="Antonio M."/>
            <person name="Oren A."/>
            <person name="Chaudhuri R.R."/>
            <person name="La Ragione R."/>
            <person name="Hildebrand F."/>
            <person name="Pallen M.J."/>
        </authorList>
    </citation>
    <scope>NUCLEOTIDE SEQUENCE</scope>
    <source>
        <strain evidence="9">B3-4054</strain>
    </source>
</reference>
<dbReference type="SMART" id="SM00388">
    <property type="entry name" value="HisKA"/>
    <property type="match status" value="1"/>
</dbReference>
<dbReference type="CDD" id="cd00082">
    <property type="entry name" value="HisKA"/>
    <property type="match status" value="1"/>
</dbReference>
<evidence type="ECO:0000313" key="10">
    <source>
        <dbReference type="Proteomes" id="UP000823616"/>
    </source>
</evidence>
<organism evidence="9 10">
    <name type="scientific">Candidatus Avitreponema avistercoris</name>
    <dbReference type="NCBI Taxonomy" id="2840705"/>
    <lineage>
        <taxon>Bacteria</taxon>
        <taxon>Pseudomonadati</taxon>
        <taxon>Spirochaetota</taxon>
        <taxon>Spirochaetia</taxon>
        <taxon>Spirochaetales</taxon>
        <taxon>Candidatus Avitreponema</taxon>
    </lineage>
</organism>
<dbReference type="CDD" id="cd00075">
    <property type="entry name" value="HATPase"/>
    <property type="match status" value="1"/>
</dbReference>
<reference evidence="9" key="1">
    <citation type="submission" date="2020-10" db="EMBL/GenBank/DDBJ databases">
        <authorList>
            <person name="Gilroy R."/>
        </authorList>
    </citation>
    <scope>NUCLEOTIDE SEQUENCE</scope>
    <source>
        <strain evidence="9">B3-4054</strain>
    </source>
</reference>
<dbReference type="GO" id="GO:0000155">
    <property type="term" value="F:phosphorelay sensor kinase activity"/>
    <property type="evidence" value="ECO:0007669"/>
    <property type="project" value="InterPro"/>
</dbReference>
<dbReference type="Pfam" id="PF02518">
    <property type="entry name" value="HATPase_c"/>
    <property type="match status" value="1"/>
</dbReference>
<keyword evidence="7" id="KW-1133">Transmembrane helix</keyword>
<dbReference type="InterPro" id="IPR036890">
    <property type="entry name" value="HATPase_C_sf"/>
</dbReference>
<keyword evidence="4" id="KW-0808">Transferase</keyword>
<evidence type="ECO:0000256" key="4">
    <source>
        <dbReference type="ARBA" id="ARBA00022679"/>
    </source>
</evidence>
<dbReference type="InterPro" id="IPR003594">
    <property type="entry name" value="HATPase_dom"/>
</dbReference>
<dbReference type="GO" id="GO:0016036">
    <property type="term" value="P:cellular response to phosphate starvation"/>
    <property type="evidence" value="ECO:0007669"/>
    <property type="project" value="TreeGrafter"/>
</dbReference>
<evidence type="ECO:0000256" key="2">
    <source>
        <dbReference type="ARBA" id="ARBA00012438"/>
    </source>
</evidence>
<dbReference type="Proteomes" id="UP000823616">
    <property type="component" value="Unassembled WGS sequence"/>
</dbReference>
<evidence type="ECO:0000256" key="6">
    <source>
        <dbReference type="ARBA" id="ARBA00023012"/>
    </source>
</evidence>
<evidence type="ECO:0000256" key="1">
    <source>
        <dbReference type="ARBA" id="ARBA00000085"/>
    </source>
</evidence>
<dbReference type="InterPro" id="IPR036097">
    <property type="entry name" value="HisK_dim/P_sf"/>
</dbReference>
<dbReference type="PRINTS" id="PR00344">
    <property type="entry name" value="BCTRLSENSOR"/>
</dbReference>
<keyword evidence="3" id="KW-0597">Phosphoprotein</keyword>
<gene>
    <name evidence="9" type="ORF">IAA96_07895</name>
</gene>
<name>A0A9D9EP17_9SPIR</name>
<evidence type="ECO:0000256" key="5">
    <source>
        <dbReference type="ARBA" id="ARBA00022777"/>
    </source>
</evidence>
<keyword evidence="6" id="KW-0902">Two-component regulatory system</keyword>
<sequence>MKTVFGKIYISQLAATCFVMVLMAGIFSFAIRVSVSNWNTGKKGDLERLLIPVVLKSYRLSGRLSPSDLEKSLLPYITDSLYVFLLDSERRPVLLLQQGRNRTLKEIEQSTGPFSSFLSLNKPVPVEDSGTVVAWMLVDSVDFFAYKANQVFISTMQKAVAVGAVAAVLLSLGFSMLTSLNISRKSSELADTIASPSLLDMDVRETGVQEFDRIAVSVRGLQQRLKNEEELRRQWMQDISHDLRTPVTAVKMQIEGMEDGVLPANRERFSALYSELTHIERLVNNLQDLSRFESPEMRISPQPADPGEIAAGIRERFSLPAESKGIRFSCAAVWPAGRPLFCDPLLLQRCLSNIVQNALQYVRDGGCVRFLLDEEPESGAARIRVLNSGFIPEEDLPRIFNRLYRGDRSRSTAGSGLGLSIAKAVVALHGGSVQAENVSAGNLPPELRLPDDAAENAGENGGTFVLVTVLLPQPEAEIRAV</sequence>
<dbReference type="GO" id="GO:0005886">
    <property type="term" value="C:plasma membrane"/>
    <property type="evidence" value="ECO:0007669"/>
    <property type="project" value="TreeGrafter"/>
</dbReference>
<keyword evidence="7" id="KW-0812">Transmembrane</keyword>
<dbReference type="GO" id="GO:0004721">
    <property type="term" value="F:phosphoprotein phosphatase activity"/>
    <property type="evidence" value="ECO:0007669"/>
    <property type="project" value="TreeGrafter"/>
</dbReference>
<dbReference type="Gene3D" id="3.30.565.10">
    <property type="entry name" value="Histidine kinase-like ATPase, C-terminal domain"/>
    <property type="match status" value="1"/>
</dbReference>
<dbReference type="SUPFAM" id="SSF55874">
    <property type="entry name" value="ATPase domain of HSP90 chaperone/DNA topoisomerase II/histidine kinase"/>
    <property type="match status" value="1"/>
</dbReference>
<dbReference type="PANTHER" id="PTHR45453">
    <property type="entry name" value="PHOSPHATE REGULON SENSOR PROTEIN PHOR"/>
    <property type="match status" value="1"/>
</dbReference>
<dbReference type="EC" id="2.7.13.3" evidence="2"/>
<comment type="caution">
    <text evidence="9">The sequence shown here is derived from an EMBL/GenBank/DDBJ whole genome shotgun (WGS) entry which is preliminary data.</text>
</comment>